<dbReference type="AlphaFoldDB" id="A0A1Y1RWW6"/>
<name>A0A1Y1RWW6_9SPIO</name>
<dbReference type="GO" id="GO:0016811">
    <property type="term" value="F:hydrolase activity, acting on carbon-nitrogen (but not peptide) bonds, in linear amides"/>
    <property type="evidence" value="ECO:0007669"/>
    <property type="project" value="TreeGrafter"/>
</dbReference>
<dbReference type="Proteomes" id="UP000192343">
    <property type="component" value="Unassembled WGS sequence"/>
</dbReference>
<dbReference type="OrthoDB" id="9790023at2"/>
<dbReference type="SUPFAM" id="SSF102588">
    <property type="entry name" value="LmbE-like"/>
    <property type="match status" value="1"/>
</dbReference>
<dbReference type="STRING" id="1963862.B4O97_13695"/>
<sequence length="247" mass="28360">MGKTDMLVISAHAADYCTRAGGTIAKYVKEGWNVHIIALTYGARGESGGYWNNSPGGSVEECEGIRHRESQAAADFLGAEIEFWGYRDYPLIFDEERTRMLTRRILDIRPEIVLTHWLEDPTNVDHQVTSRAVVRAATNAAQIGSFPDTPAHYFPNLYFFESTVPMSEFNNFSPDTYIDIDETYETKAEAIKRFACQPQLVFYYRHFAAHRGFQASNWAKRKIEYAEGFKRYLPLVESTFPLTERRE</sequence>
<evidence type="ECO:0000313" key="2">
    <source>
        <dbReference type="Proteomes" id="UP000192343"/>
    </source>
</evidence>
<dbReference type="EMBL" id="MWQY01000015">
    <property type="protein sequence ID" value="ORC34129.1"/>
    <property type="molecule type" value="Genomic_DNA"/>
</dbReference>
<dbReference type="Pfam" id="PF02585">
    <property type="entry name" value="PIG-L"/>
    <property type="match status" value="1"/>
</dbReference>
<dbReference type="InterPro" id="IPR003737">
    <property type="entry name" value="GlcNAc_PI_deacetylase-related"/>
</dbReference>
<gene>
    <name evidence="1" type="ORF">B4O97_13695</name>
</gene>
<dbReference type="InterPro" id="IPR024078">
    <property type="entry name" value="LmbE-like_dom_sf"/>
</dbReference>
<evidence type="ECO:0008006" key="3">
    <source>
        <dbReference type="Google" id="ProtNLM"/>
    </source>
</evidence>
<organism evidence="1 2">
    <name type="scientific">Marispirochaeta aestuarii</name>
    <dbReference type="NCBI Taxonomy" id="1963862"/>
    <lineage>
        <taxon>Bacteria</taxon>
        <taxon>Pseudomonadati</taxon>
        <taxon>Spirochaetota</taxon>
        <taxon>Spirochaetia</taxon>
        <taxon>Spirochaetales</taxon>
        <taxon>Spirochaetaceae</taxon>
        <taxon>Marispirochaeta</taxon>
    </lineage>
</organism>
<dbReference type="PANTHER" id="PTHR12993">
    <property type="entry name" value="N-ACETYLGLUCOSAMINYL-PHOSPHATIDYLINOSITOL DE-N-ACETYLASE-RELATED"/>
    <property type="match status" value="1"/>
</dbReference>
<protein>
    <recommendedName>
        <fullName evidence="3">PIG-L domain-containing protein</fullName>
    </recommendedName>
</protein>
<comment type="caution">
    <text evidence="1">The sequence shown here is derived from an EMBL/GenBank/DDBJ whole genome shotgun (WGS) entry which is preliminary data.</text>
</comment>
<proteinExistence type="predicted"/>
<dbReference type="PANTHER" id="PTHR12993:SF29">
    <property type="entry name" value="BLR3841 PROTEIN"/>
    <property type="match status" value="1"/>
</dbReference>
<dbReference type="Gene3D" id="3.40.50.10320">
    <property type="entry name" value="LmbE-like"/>
    <property type="match status" value="1"/>
</dbReference>
<keyword evidence="2" id="KW-1185">Reference proteome</keyword>
<accession>A0A1Y1RWW6</accession>
<reference evidence="1 2" key="1">
    <citation type="submission" date="2017-03" db="EMBL/GenBank/DDBJ databases">
        <title>Draft Genome sequence of Marispirochaeta sp. strain JC444.</title>
        <authorList>
            <person name="Shivani Y."/>
            <person name="Subhash Y."/>
            <person name="Sasikala C."/>
            <person name="Ramana C."/>
        </authorList>
    </citation>
    <scope>NUCLEOTIDE SEQUENCE [LARGE SCALE GENOMIC DNA]</scope>
    <source>
        <strain evidence="1 2">JC444</strain>
    </source>
</reference>
<dbReference type="RefSeq" id="WP_083051643.1">
    <property type="nucleotide sequence ID" value="NZ_MWQY01000015.1"/>
</dbReference>
<evidence type="ECO:0000313" key="1">
    <source>
        <dbReference type="EMBL" id="ORC34129.1"/>
    </source>
</evidence>